<gene>
    <name evidence="1" type="ORF">HNR61_000705</name>
</gene>
<dbReference type="InterPro" id="IPR029074">
    <property type="entry name" value="Imm49"/>
</dbReference>
<reference evidence="1 2" key="1">
    <citation type="submission" date="2020-08" db="EMBL/GenBank/DDBJ databases">
        <title>Genomic Encyclopedia of Type Strains, Phase IV (KMG-IV): sequencing the most valuable type-strain genomes for metagenomic binning, comparative biology and taxonomic classification.</title>
        <authorList>
            <person name="Goeker M."/>
        </authorList>
    </citation>
    <scope>NUCLEOTIDE SEQUENCE [LARGE SCALE GENOMIC DNA]</scope>
    <source>
        <strain evidence="1 2">DSM 44197</strain>
    </source>
</reference>
<dbReference type="Proteomes" id="UP000572680">
    <property type="component" value="Unassembled WGS sequence"/>
</dbReference>
<protein>
    <submittedName>
        <fullName evidence="1">Uncharacterized protein</fullName>
    </submittedName>
</protein>
<dbReference type="AlphaFoldDB" id="A0A7W3QJA9"/>
<accession>A0A7W3QJA9</accession>
<dbReference type="Pfam" id="PF15575">
    <property type="entry name" value="Imm49"/>
    <property type="match status" value="2"/>
</dbReference>
<sequence>MCAAHSPVDHDAVAKALRAMPYEFGEWVSRAGNGGSGGIAVTRDMLLAYVAARLLTDDPRLEARDSWAALRSAAEVAAARVRALESARGDTVDVWVEYLGAGYTIVLGDPERGDEPDAGSWLTAFGLGVVSGQERALARLVDVSIRRLPDGPGAAYARALADLWVKRPVRLDGVESAALHALARGDRMACATALREEFDRHAERFAGRLAELLPWDLLALAALARRRGVTVKIDSVHCPSRLVTGAGPRNADPGEPVRRPDVGTDYAARTLDRRFRDARGSLERLFEPRGPGWLAYEFQRFARERVDTFALRSVADPDANEIRQWTDLLLAQQASTAAFALLSAEAGTDVRVTVGNRAAVLPADGPRGGGGGARNYVRAVGLAMATRSPDAIAVLGSVSDEVIGDGGYGGHHVTEYTRALRAHLAKRSARRELDQALGQGPGPHDEWDCLYLPMARMLDRLLRRDRAGFDRALAEALDLYRQYHSVAARPDRPESLVPIEIIGMVCRARDRGWDFEVETDYLPRRIVEGAWTGAPPNLTPYR</sequence>
<comment type="caution">
    <text evidence="1">The sequence shown here is derived from an EMBL/GenBank/DDBJ whole genome shotgun (WGS) entry which is preliminary data.</text>
</comment>
<evidence type="ECO:0000313" key="1">
    <source>
        <dbReference type="EMBL" id="MBA8949107.1"/>
    </source>
</evidence>
<evidence type="ECO:0000313" key="2">
    <source>
        <dbReference type="Proteomes" id="UP000572680"/>
    </source>
</evidence>
<keyword evidence="2" id="KW-1185">Reference proteome</keyword>
<organism evidence="1 2">
    <name type="scientific">Actinomadura namibiensis</name>
    <dbReference type="NCBI Taxonomy" id="182080"/>
    <lineage>
        <taxon>Bacteria</taxon>
        <taxon>Bacillati</taxon>
        <taxon>Actinomycetota</taxon>
        <taxon>Actinomycetes</taxon>
        <taxon>Streptosporangiales</taxon>
        <taxon>Thermomonosporaceae</taxon>
        <taxon>Actinomadura</taxon>
    </lineage>
</organism>
<dbReference type="RefSeq" id="WP_182841613.1">
    <property type="nucleotide sequence ID" value="NZ_BAAALP010000008.1"/>
</dbReference>
<proteinExistence type="predicted"/>
<dbReference type="EMBL" id="JACJIA010000001">
    <property type="protein sequence ID" value="MBA8949107.1"/>
    <property type="molecule type" value="Genomic_DNA"/>
</dbReference>
<name>A0A7W3QJA9_ACTNM</name>